<proteinExistence type="predicted"/>
<keyword evidence="1" id="KW-0472">Membrane</keyword>
<sequence length="107" mass="11805">MSAGMAAVELLSQHTTIRTVAIGVTWDDVLFNLFYKYKIWAAIISFIVLSAVGVFALARMRAIGIGLLVLSVFVAGFFLTAERWINISVNTETELHHKAPGNPFHRA</sequence>
<accession>A0A2S8BR92</accession>
<feature type="transmembrane region" description="Helical" evidence="1">
    <location>
        <begin position="39"/>
        <end position="58"/>
    </location>
</feature>
<dbReference type="Proteomes" id="UP000238296">
    <property type="component" value="Unassembled WGS sequence"/>
</dbReference>
<comment type="caution">
    <text evidence="2">The sequence shown here is derived from an EMBL/GenBank/DDBJ whole genome shotgun (WGS) entry which is preliminary data.</text>
</comment>
<organism evidence="2 3">
    <name type="scientific">Mycobacterium talmoniae</name>
    <dbReference type="NCBI Taxonomy" id="1858794"/>
    <lineage>
        <taxon>Bacteria</taxon>
        <taxon>Bacillati</taxon>
        <taxon>Actinomycetota</taxon>
        <taxon>Actinomycetes</taxon>
        <taxon>Mycobacteriales</taxon>
        <taxon>Mycobacteriaceae</taxon>
        <taxon>Mycobacterium</taxon>
    </lineage>
</organism>
<dbReference type="EMBL" id="PPEA01000093">
    <property type="protein sequence ID" value="PQM49153.1"/>
    <property type="molecule type" value="Genomic_DNA"/>
</dbReference>
<protein>
    <submittedName>
        <fullName evidence="2">Uncharacterized protein</fullName>
    </submittedName>
</protein>
<keyword evidence="1" id="KW-0812">Transmembrane</keyword>
<reference evidence="2 3" key="1">
    <citation type="journal article" date="2017" name="Int. J. Syst. Evol. Microbiol.">
        <title>Mycobacterium talmoniae sp. nov., a slowly growing mycobacterium isolated from human respiratory samples.</title>
        <authorList>
            <person name="Davidson R.M."/>
            <person name="DeGroote M.A."/>
            <person name="Marola J.L."/>
            <person name="Buss S."/>
            <person name="Jones V."/>
            <person name="McNeil M.R."/>
            <person name="Freifeld A.G."/>
            <person name="Elaine Epperson L."/>
            <person name="Hasan N.A."/>
            <person name="Jackson M."/>
            <person name="Iwen P.C."/>
            <person name="Salfinger M."/>
            <person name="Strong M."/>
        </authorList>
    </citation>
    <scope>NUCLEOTIDE SEQUENCE [LARGE SCALE GENOMIC DNA]</scope>
    <source>
        <strain evidence="2 3">ATCC BAA-2683</strain>
    </source>
</reference>
<name>A0A2S8BR92_9MYCO</name>
<evidence type="ECO:0000313" key="2">
    <source>
        <dbReference type="EMBL" id="PQM49153.1"/>
    </source>
</evidence>
<keyword evidence="1" id="KW-1133">Transmembrane helix</keyword>
<dbReference type="AlphaFoldDB" id="A0A2S8BR92"/>
<evidence type="ECO:0000313" key="3">
    <source>
        <dbReference type="Proteomes" id="UP000238296"/>
    </source>
</evidence>
<evidence type="ECO:0000256" key="1">
    <source>
        <dbReference type="SAM" id="Phobius"/>
    </source>
</evidence>
<gene>
    <name evidence="2" type="ORF">C1Y40_00615</name>
</gene>
<feature type="transmembrane region" description="Helical" evidence="1">
    <location>
        <begin position="65"/>
        <end position="85"/>
    </location>
</feature>